<protein>
    <recommendedName>
        <fullName evidence="5">MYND-type domain-containing protein</fullName>
    </recommendedName>
</protein>
<evidence type="ECO:0000259" key="5">
    <source>
        <dbReference type="PROSITE" id="PS50865"/>
    </source>
</evidence>
<accession>A0AAN9VK14</accession>
<dbReference type="InterPro" id="IPR002893">
    <property type="entry name" value="Znf_MYND"/>
</dbReference>
<dbReference type="Proteomes" id="UP001378592">
    <property type="component" value="Unassembled WGS sequence"/>
</dbReference>
<keyword evidence="1" id="KW-0479">Metal-binding</keyword>
<proteinExistence type="predicted"/>
<dbReference type="GO" id="GO:0036159">
    <property type="term" value="P:inner dynein arm assembly"/>
    <property type="evidence" value="ECO:0007669"/>
    <property type="project" value="TreeGrafter"/>
</dbReference>
<dbReference type="InterPro" id="IPR052298">
    <property type="entry name" value="ZMYND10"/>
</dbReference>
<evidence type="ECO:0000256" key="4">
    <source>
        <dbReference type="PROSITE-ProRule" id="PRU00134"/>
    </source>
</evidence>
<organism evidence="6 7">
    <name type="scientific">Gryllus longicercus</name>
    <dbReference type="NCBI Taxonomy" id="2509291"/>
    <lineage>
        <taxon>Eukaryota</taxon>
        <taxon>Metazoa</taxon>
        <taxon>Ecdysozoa</taxon>
        <taxon>Arthropoda</taxon>
        <taxon>Hexapoda</taxon>
        <taxon>Insecta</taxon>
        <taxon>Pterygota</taxon>
        <taxon>Neoptera</taxon>
        <taxon>Polyneoptera</taxon>
        <taxon>Orthoptera</taxon>
        <taxon>Ensifera</taxon>
        <taxon>Gryllidea</taxon>
        <taxon>Grylloidea</taxon>
        <taxon>Gryllidae</taxon>
        <taxon>Gryllinae</taxon>
        <taxon>Gryllus</taxon>
    </lineage>
</organism>
<evidence type="ECO:0000256" key="3">
    <source>
        <dbReference type="ARBA" id="ARBA00022833"/>
    </source>
</evidence>
<dbReference type="GO" id="GO:0044458">
    <property type="term" value="P:motile cilium assembly"/>
    <property type="evidence" value="ECO:0007669"/>
    <property type="project" value="TreeGrafter"/>
</dbReference>
<dbReference type="GO" id="GO:0008270">
    <property type="term" value="F:zinc ion binding"/>
    <property type="evidence" value="ECO:0007669"/>
    <property type="project" value="UniProtKB-KW"/>
</dbReference>
<reference evidence="6 7" key="1">
    <citation type="submission" date="2024-03" db="EMBL/GenBank/DDBJ databases">
        <title>The genome assembly and annotation of the cricket Gryllus longicercus Weissman &amp; Gray.</title>
        <authorList>
            <person name="Szrajer S."/>
            <person name="Gray D."/>
            <person name="Ylla G."/>
        </authorList>
    </citation>
    <scope>NUCLEOTIDE SEQUENCE [LARGE SCALE GENOMIC DNA]</scope>
    <source>
        <strain evidence="6">DAG 2021-001</strain>
        <tissue evidence="6">Whole body minus gut</tissue>
    </source>
</reference>
<keyword evidence="7" id="KW-1185">Reference proteome</keyword>
<comment type="caution">
    <text evidence="6">The sequence shown here is derived from an EMBL/GenBank/DDBJ whole genome shotgun (WGS) entry which is preliminary data.</text>
</comment>
<evidence type="ECO:0000313" key="6">
    <source>
        <dbReference type="EMBL" id="KAK7863270.1"/>
    </source>
</evidence>
<keyword evidence="2 4" id="KW-0863">Zinc-finger</keyword>
<feature type="domain" description="MYND-type" evidence="5">
    <location>
        <begin position="394"/>
        <end position="430"/>
    </location>
</feature>
<gene>
    <name evidence="6" type="ORF">R5R35_001477</name>
</gene>
<dbReference type="GO" id="GO:0034451">
    <property type="term" value="C:centriolar satellite"/>
    <property type="evidence" value="ECO:0007669"/>
    <property type="project" value="TreeGrafter"/>
</dbReference>
<evidence type="ECO:0000313" key="7">
    <source>
        <dbReference type="Proteomes" id="UP001378592"/>
    </source>
</evidence>
<dbReference type="GO" id="GO:0005737">
    <property type="term" value="C:cytoplasm"/>
    <property type="evidence" value="ECO:0007669"/>
    <property type="project" value="TreeGrafter"/>
</dbReference>
<dbReference type="Pfam" id="PF01753">
    <property type="entry name" value="zf-MYND"/>
    <property type="match status" value="1"/>
</dbReference>
<dbReference type="AlphaFoldDB" id="A0AAN9VK14"/>
<evidence type="ECO:0000256" key="2">
    <source>
        <dbReference type="ARBA" id="ARBA00022771"/>
    </source>
</evidence>
<dbReference type="GO" id="GO:0036158">
    <property type="term" value="P:outer dynein arm assembly"/>
    <property type="evidence" value="ECO:0007669"/>
    <property type="project" value="TreeGrafter"/>
</dbReference>
<dbReference type="PROSITE" id="PS01360">
    <property type="entry name" value="ZF_MYND_1"/>
    <property type="match status" value="1"/>
</dbReference>
<keyword evidence="3" id="KW-0862">Zinc</keyword>
<dbReference type="Gene3D" id="6.10.140.2220">
    <property type="match status" value="1"/>
</dbReference>
<dbReference type="EMBL" id="JAZDUA010000236">
    <property type="protein sequence ID" value="KAK7863270.1"/>
    <property type="molecule type" value="Genomic_DNA"/>
</dbReference>
<dbReference type="PROSITE" id="PS50865">
    <property type="entry name" value="ZF_MYND_2"/>
    <property type="match status" value="1"/>
</dbReference>
<dbReference type="PANTHER" id="PTHR13244:SF7">
    <property type="entry name" value="ZINC FINGER MYND DOMAIN-CONTAINING PROTEIN 10"/>
    <property type="match status" value="1"/>
</dbReference>
<evidence type="ECO:0000256" key="1">
    <source>
        <dbReference type="ARBA" id="ARBA00022723"/>
    </source>
</evidence>
<sequence length="439" mass="50627">MSQNLEYILPPGEVELYVKTLEPTSIEELGTMRWFEKHDRLQKLHQQTIFETGSLREESVKEAFVSLAKIPVLVQEAVCVSVWREKVFPALLEVNPLPKNTFMPYMVLYHEVTAVAQLETVLFHQDSCEALDDSCIDLIDYCAVSIISLASLTDYSLDTTTVTSRSTIEELQYQQKELAFDIAIRSITILSYIAQALDRLPLPATTRIYNTHDVPMMFKNLLDSMPWIRHDAKGHTLKYLEGKWKLLEGEAKMKLSRTEAQIWLCLRHLLLDPKCLTYYEFNDYRKTQLTKLQGRLHDIVMDQVSPLVELKQWLSTLSISTMPSSAKPPIIIEMVPQIRQNILRQNKGKWTKIIKQQMDTFFNKEDQMIEVANRLKATFDLDTLEALAPDARSCVVCGDPAPKRCSRCKTYWFCGRECQVKNWTTHKPICDKIVNAEAI</sequence>
<dbReference type="SUPFAM" id="SSF144232">
    <property type="entry name" value="HIT/MYND zinc finger-like"/>
    <property type="match status" value="1"/>
</dbReference>
<dbReference type="PANTHER" id="PTHR13244">
    <property type="entry name" value="ZINC FINGER MYND DOMAIN CONTAINING PROTEIN 10"/>
    <property type="match status" value="1"/>
</dbReference>
<name>A0AAN9VK14_9ORTH</name>